<accession>U4QWT0</accession>
<gene>
    <name evidence="1" type="ORF">L323_19985</name>
</gene>
<reference evidence="1 2" key="1">
    <citation type="journal article" date="2013" name="Genome Announc.">
        <title>Draft Genome Sequence of the Cellulolytic Bacterium Clostridium papyrosolvens C7 (ATCC 700395).</title>
        <authorList>
            <person name="Zepeda V."/>
            <person name="Dassa B."/>
            <person name="Borovok I."/>
            <person name="Lamed R."/>
            <person name="Bayer E.A."/>
            <person name="Cate J.H."/>
        </authorList>
    </citation>
    <scope>NUCLEOTIDE SEQUENCE [LARGE SCALE GENOMIC DNA]</scope>
    <source>
        <strain evidence="1 2">C7</strain>
    </source>
</reference>
<evidence type="ECO:0000313" key="2">
    <source>
        <dbReference type="Proteomes" id="UP000016860"/>
    </source>
</evidence>
<protein>
    <submittedName>
        <fullName evidence="1">Host-nuclease inhibitor protein Gam</fullName>
    </submittedName>
</protein>
<dbReference type="PATRIC" id="fig|1330534.3.peg.3971"/>
<dbReference type="Gene3D" id="1.20.5.170">
    <property type="match status" value="1"/>
</dbReference>
<dbReference type="InterPro" id="IPR009951">
    <property type="entry name" value="Host-nuc_inhib_Gam"/>
</dbReference>
<name>U4QWT0_9FIRM</name>
<sequence>MTRIRIKETPTYKSWEDVDKALKEIAEAELDLLDIEGDMNKQIQGIKLTAAQEAKPVQDRIVAIGKDIKAFVEEHRDELDGKTKTLNFGKTGFRKSTKVVLPKAKEKLAAIVKSLKARKMNDCIITTETINKDVLKKYTEDEIIRVGASLKKEDTFWYETDREKLQAVQC</sequence>
<dbReference type="Proteomes" id="UP000016860">
    <property type="component" value="Unassembled WGS sequence"/>
</dbReference>
<comment type="caution">
    <text evidence="1">The sequence shown here is derived from an EMBL/GenBank/DDBJ whole genome shotgun (WGS) entry which is preliminary data.</text>
</comment>
<evidence type="ECO:0000313" key="1">
    <source>
        <dbReference type="EMBL" id="EPR07781.1"/>
    </source>
</evidence>
<dbReference type="Pfam" id="PF07352">
    <property type="entry name" value="Phage_Mu_Gam"/>
    <property type="match status" value="1"/>
</dbReference>
<dbReference type="STRING" id="1330534.L323_19985"/>
<dbReference type="SUPFAM" id="SSF161266">
    <property type="entry name" value="Gam-like"/>
    <property type="match status" value="1"/>
</dbReference>
<dbReference type="AlphaFoldDB" id="U4QWT0"/>
<proteinExistence type="predicted"/>
<dbReference type="GO" id="GO:0003690">
    <property type="term" value="F:double-stranded DNA binding"/>
    <property type="evidence" value="ECO:0007669"/>
    <property type="project" value="InterPro"/>
</dbReference>
<organism evidence="1 2">
    <name type="scientific">Ruminiclostridium papyrosolvens C7</name>
    <dbReference type="NCBI Taxonomy" id="1330534"/>
    <lineage>
        <taxon>Bacteria</taxon>
        <taxon>Bacillati</taxon>
        <taxon>Bacillota</taxon>
        <taxon>Clostridia</taxon>
        <taxon>Eubacteriales</taxon>
        <taxon>Oscillospiraceae</taxon>
        <taxon>Ruminiclostridium</taxon>
    </lineage>
</organism>
<dbReference type="EMBL" id="ATAY01000098">
    <property type="protein sequence ID" value="EPR07781.1"/>
    <property type="molecule type" value="Genomic_DNA"/>
</dbReference>
<dbReference type="GO" id="GO:0042262">
    <property type="term" value="P:DNA protection"/>
    <property type="evidence" value="ECO:0007669"/>
    <property type="project" value="InterPro"/>
</dbReference>
<dbReference type="RefSeq" id="WP_020817346.1">
    <property type="nucleotide sequence ID" value="NZ_ATAY01000098.1"/>
</dbReference>
<dbReference type="OrthoDB" id="5322039at2"/>